<keyword evidence="1" id="KW-1185">Reference proteome</keyword>
<accession>A0A915I7U9</accession>
<name>A0A915I7U9_ROMCU</name>
<evidence type="ECO:0000313" key="2">
    <source>
        <dbReference type="WBParaSite" id="nRc.2.0.1.t09936-RA"/>
    </source>
</evidence>
<proteinExistence type="predicted"/>
<organism evidence="1 2">
    <name type="scientific">Romanomermis culicivorax</name>
    <name type="common">Nematode worm</name>
    <dbReference type="NCBI Taxonomy" id="13658"/>
    <lineage>
        <taxon>Eukaryota</taxon>
        <taxon>Metazoa</taxon>
        <taxon>Ecdysozoa</taxon>
        <taxon>Nematoda</taxon>
        <taxon>Enoplea</taxon>
        <taxon>Dorylaimia</taxon>
        <taxon>Mermithida</taxon>
        <taxon>Mermithoidea</taxon>
        <taxon>Mermithidae</taxon>
        <taxon>Romanomermis</taxon>
    </lineage>
</organism>
<dbReference type="WBParaSite" id="nRc.2.0.1.t09936-RA">
    <property type="protein sequence ID" value="nRc.2.0.1.t09936-RA"/>
    <property type="gene ID" value="nRc.2.0.1.g09936"/>
</dbReference>
<evidence type="ECO:0000313" key="1">
    <source>
        <dbReference type="Proteomes" id="UP000887565"/>
    </source>
</evidence>
<dbReference type="Proteomes" id="UP000887565">
    <property type="component" value="Unplaced"/>
</dbReference>
<sequence length="10" mass="1131">MKLVKIASNK</sequence>
<reference evidence="2" key="1">
    <citation type="submission" date="2022-11" db="UniProtKB">
        <authorList>
            <consortium name="WormBaseParasite"/>
        </authorList>
    </citation>
    <scope>IDENTIFICATION</scope>
</reference>
<protein>
    <submittedName>
        <fullName evidence="2">Uncharacterized protein</fullName>
    </submittedName>
</protein>